<dbReference type="AlphaFoldDB" id="A0A8D2QUW1"/>
<proteinExistence type="predicted"/>
<evidence type="ECO:0000256" key="1">
    <source>
        <dbReference type="SAM" id="MobiDB-lite"/>
    </source>
</evidence>
<feature type="region of interest" description="Disordered" evidence="1">
    <location>
        <begin position="53"/>
        <end position="81"/>
    </location>
</feature>
<feature type="compositionally biased region" description="Polar residues" evidence="1">
    <location>
        <begin position="56"/>
        <end position="73"/>
    </location>
</feature>
<dbReference type="Ensembl" id="ENSZLMT00000019049.1">
    <property type="protein sequence ID" value="ENSZLMP00000018539.1"/>
    <property type="gene ID" value="ENSZLMG00000012826.1"/>
</dbReference>
<reference evidence="2" key="1">
    <citation type="submission" date="2025-08" db="UniProtKB">
        <authorList>
            <consortium name="Ensembl"/>
        </authorList>
    </citation>
    <scope>IDENTIFICATION</scope>
</reference>
<keyword evidence="3" id="KW-1185">Reference proteome</keyword>
<dbReference type="Proteomes" id="UP000694401">
    <property type="component" value="Unassembled WGS sequence"/>
</dbReference>
<organism evidence="2 3">
    <name type="scientific">Zosterops lateralis melanops</name>
    <dbReference type="NCBI Taxonomy" id="1220523"/>
    <lineage>
        <taxon>Eukaryota</taxon>
        <taxon>Metazoa</taxon>
        <taxon>Chordata</taxon>
        <taxon>Craniata</taxon>
        <taxon>Vertebrata</taxon>
        <taxon>Euteleostomi</taxon>
        <taxon>Archelosauria</taxon>
        <taxon>Archosauria</taxon>
        <taxon>Dinosauria</taxon>
        <taxon>Saurischia</taxon>
        <taxon>Theropoda</taxon>
        <taxon>Coelurosauria</taxon>
        <taxon>Aves</taxon>
        <taxon>Neognathae</taxon>
        <taxon>Neoaves</taxon>
        <taxon>Telluraves</taxon>
        <taxon>Australaves</taxon>
        <taxon>Passeriformes</taxon>
        <taxon>Sylvioidea</taxon>
        <taxon>Zosteropidae</taxon>
        <taxon>Zosterops</taxon>
    </lineage>
</organism>
<evidence type="ECO:0000313" key="3">
    <source>
        <dbReference type="Proteomes" id="UP000694401"/>
    </source>
</evidence>
<reference evidence="2" key="2">
    <citation type="submission" date="2025-09" db="UniProtKB">
        <authorList>
            <consortium name="Ensembl"/>
        </authorList>
    </citation>
    <scope>IDENTIFICATION</scope>
</reference>
<name>A0A8D2QUW1_ZOSLA</name>
<evidence type="ECO:0000313" key="2">
    <source>
        <dbReference type="Ensembl" id="ENSZLMP00000018539.1"/>
    </source>
</evidence>
<sequence length="81" mass="8685">RGQDTQDTFVTVTTDSDNTSLPLLTKGISQDLHGHPLLIHFLLVASLCSHLDTAGKGSSNSAPSNCRNSAHHSSSQHHRIN</sequence>
<accession>A0A8D2QUW1</accession>
<protein>
    <submittedName>
        <fullName evidence="2">Uncharacterized protein</fullName>
    </submittedName>
</protein>